<name>A0A8K0UVA7_9AGAR</name>
<accession>A0A8K0UVA7</accession>
<dbReference type="InterPro" id="IPR029056">
    <property type="entry name" value="Ribokinase-like"/>
</dbReference>
<feature type="compositionally biased region" description="Low complexity" evidence="1">
    <location>
        <begin position="172"/>
        <end position="192"/>
    </location>
</feature>
<feature type="region of interest" description="Disordered" evidence="1">
    <location>
        <begin position="161"/>
        <end position="195"/>
    </location>
</feature>
<evidence type="ECO:0000313" key="3">
    <source>
        <dbReference type="Proteomes" id="UP000813824"/>
    </source>
</evidence>
<reference evidence="2" key="1">
    <citation type="journal article" date="2021" name="New Phytol.">
        <title>Evolutionary innovations through gain and loss of genes in the ectomycorrhizal Boletales.</title>
        <authorList>
            <person name="Wu G."/>
            <person name="Miyauchi S."/>
            <person name="Morin E."/>
            <person name="Kuo A."/>
            <person name="Drula E."/>
            <person name="Varga T."/>
            <person name="Kohler A."/>
            <person name="Feng B."/>
            <person name="Cao Y."/>
            <person name="Lipzen A."/>
            <person name="Daum C."/>
            <person name="Hundley H."/>
            <person name="Pangilinan J."/>
            <person name="Johnson J."/>
            <person name="Barry K."/>
            <person name="LaButti K."/>
            <person name="Ng V."/>
            <person name="Ahrendt S."/>
            <person name="Min B."/>
            <person name="Choi I.G."/>
            <person name="Park H."/>
            <person name="Plett J.M."/>
            <person name="Magnuson J."/>
            <person name="Spatafora J.W."/>
            <person name="Nagy L.G."/>
            <person name="Henrissat B."/>
            <person name="Grigoriev I.V."/>
            <person name="Yang Z.L."/>
            <person name="Xu J."/>
            <person name="Martin F.M."/>
        </authorList>
    </citation>
    <scope>NUCLEOTIDE SEQUENCE</scope>
    <source>
        <strain evidence="2">KKN 215</strain>
    </source>
</reference>
<gene>
    <name evidence="2" type="ORF">BXZ70DRAFT_920564</name>
</gene>
<feature type="compositionally biased region" description="Basic residues" evidence="1">
    <location>
        <begin position="393"/>
        <end position="405"/>
    </location>
</feature>
<dbReference type="PANTHER" id="PTHR42774">
    <property type="entry name" value="PHOSPHOTRANSFERASE SYSTEM TRANSPORT PROTEIN"/>
    <property type="match status" value="1"/>
</dbReference>
<evidence type="ECO:0000256" key="1">
    <source>
        <dbReference type="SAM" id="MobiDB-lite"/>
    </source>
</evidence>
<comment type="caution">
    <text evidence="2">The sequence shown here is derived from an EMBL/GenBank/DDBJ whole genome shotgun (WGS) entry which is preliminary data.</text>
</comment>
<feature type="compositionally biased region" description="Low complexity" evidence="1">
    <location>
        <begin position="376"/>
        <end position="392"/>
    </location>
</feature>
<dbReference type="EMBL" id="JAEVFJ010000004">
    <property type="protein sequence ID" value="KAH8105348.1"/>
    <property type="molecule type" value="Genomic_DNA"/>
</dbReference>
<dbReference type="InterPro" id="IPR052562">
    <property type="entry name" value="Ketohexokinase-related"/>
</dbReference>
<organism evidence="2 3">
    <name type="scientific">Cristinia sonorae</name>
    <dbReference type="NCBI Taxonomy" id="1940300"/>
    <lineage>
        <taxon>Eukaryota</taxon>
        <taxon>Fungi</taxon>
        <taxon>Dikarya</taxon>
        <taxon>Basidiomycota</taxon>
        <taxon>Agaricomycotina</taxon>
        <taxon>Agaricomycetes</taxon>
        <taxon>Agaricomycetidae</taxon>
        <taxon>Agaricales</taxon>
        <taxon>Pleurotineae</taxon>
        <taxon>Stephanosporaceae</taxon>
        <taxon>Cristinia</taxon>
    </lineage>
</organism>
<dbReference type="OrthoDB" id="204058at2759"/>
<feature type="compositionally biased region" description="Polar residues" evidence="1">
    <location>
        <begin position="365"/>
        <end position="375"/>
    </location>
</feature>
<dbReference type="PANTHER" id="PTHR42774:SF3">
    <property type="entry name" value="KETOHEXOKINASE"/>
    <property type="match status" value="1"/>
</dbReference>
<sequence length="559" mass="60587">MSRLRRDNQEVINPQFQRPLRIVASGTLFLTHTLTLGSHPEPSTVVRAHSVQRARGGSASTCLSIVSQFPNVNAMLVAPLGGNEEGQMIIRDLENDRVSTRYCKIWENSGVPSAWVLHADDTNTKTVINNNPLPDITHEEFVSLLGPVLVPENYAYLNSGTSSNPSSPPLYPSGASPRPSTSSPPGRPSQTSMQIPTSPAPLDWIHFEGRSVKTTLNNLVGLDGLAREKKWRSHCVFSIDVGRKTRQGVEALIPHADVVFLNKHYAMAHSRDYATSPRAFLLSLTHIAPPHALLVAHWGTDGAAVLSVPTKEYFQSSGWVEPLQATTPQDDGNDIQDDRGSENEIESVRSGSTFWAGGGHHTESSSEFTASAIQRLNSLTSSSSDPSSNATPRRNRRHRSRHRRRAQQDEDSSSSDSDGTQIAGVNGRGSNSSAGVNGGNNPHNRPRPSPGVVDEFGASDAFIAGMMYALTRRMLPGEPYTPSAVRKNRDGAVTGVAGANGTRPGQGGSSLAVDLDMLRGRWRLEECLRFATELAGRKARRKGWDGLAEEMARAGWFDG</sequence>
<protein>
    <recommendedName>
        <fullName evidence="4">Carbohydrate kinase PfkB domain-containing protein</fullName>
    </recommendedName>
</protein>
<keyword evidence="3" id="KW-1185">Reference proteome</keyword>
<dbReference type="Proteomes" id="UP000813824">
    <property type="component" value="Unassembled WGS sequence"/>
</dbReference>
<dbReference type="SUPFAM" id="SSF53613">
    <property type="entry name" value="Ribokinase-like"/>
    <property type="match status" value="2"/>
</dbReference>
<feature type="compositionally biased region" description="Low complexity" evidence="1">
    <location>
        <begin position="414"/>
        <end position="443"/>
    </location>
</feature>
<dbReference type="AlphaFoldDB" id="A0A8K0UVA7"/>
<evidence type="ECO:0008006" key="4">
    <source>
        <dbReference type="Google" id="ProtNLM"/>
    </source>
</evidence>
<dbReference type="Gene3D" id="3.40.1190.20">
    <property type="match status" value="2"/>
</dbReference>
<proteinExistence type="predicted"/>
<evidence type="ECO:0000313" key="2">
    <source>
        <dbReference type="EMBL" id="KAH8105348.1"/>
    </source>
</evidence>
<feature type="region of interest" description="Disordered" evidence="1">
    <location>
        <begin position="323"/>
        <end position="453"/>
    </location>
</feature>